<protein>
    <submittedName>
        <fullName evidence="1">Uncharacterized protein</fullName>
    </submittedName>
</protein>
<organism evidence="1 2">
    <name type="scientific">Oryza meyeriana var. granulata</name>
    <dbReference type="NCBI Taxonomy" id="110450"/>
    <lineage>
        <taxon>Eukaryota</taxon>
        <taxon>Viridiplantae</taxon>
        <taxon>Streptophyta</taxon>
        <taxon>Embryophyta</taxon>
        <taxon>Tracheophyta</taxon>
        <taxon>Spermatophyta</taxon>
        <taxon>Magnoliopsida</taxon>
        <taxon>Liliopsida</taxon>
        <taxon>Poales</taxon>
        <taxon>Poaceae</taxon>
        <taxon>BOP clade</taxon>
        <taxon>Oryzoideae</taxon>
        <taxon>Oryzeae</taxon>
        <taxon>Oryzinae</taxon>
        <taxon>Oryza</taxon>
        <taxon>Oryza meyeriana</taxon>
    </lineage>
</organism>
<dbReference type="AlphaFoldDB" id="A0A6G1CAF3"/>
<gene>
    <name evidence="1" type="ORF">E2562_031305</name>
</gene>
<evidence type="ECO:0000313" key="2">
    <source>
        <dbReference type="Proteomes" id="UP000479710"/>
    </source>
</evidence>
<name>A0A6G1CAF3_9ORYZ</name>
<comment type="caution">
    <text evidence="1">The sequence shown here is derived from an EMBL/GenBank/DDBJ whole genome shotgun (WGS) entry which is preliminary data.</text>
</comment>
<reference evidence="1 2" key="1">
    <citation type="submission" date="2019-11" db="EMBL/GenBank/DDBJ databases">
        <title>Whole genome sequence of Oryza granulata.</title>
        <authorList>
            <person name="Li W."/>
        </authorList>
    </citation>
    <scope>NUCLEOTIDE SEQUENCE [LARGE SCALE GENOMIC DNA]</scope>
    <source>
        <strain evidence="2">cv. Menghai</strain>
        <tissue evidence="1">Leaf</tissue>
    </source>
</reference>
<keyword evidence="2" id="KW-1185">Reference proteome</keyword>
<dbReference type="Proteomes" id="UP000479710">
    <property type="component" value="Unassembled WGS sequence"/>
</dbReference>
<accession>A0A6G1CAF3</accession>
<proteinExistence type="predicted"/>
<evidence type="ECO:0000313" key="1">
    <source>
        <dbReference type="EMBL" id="KAF0897001.1"/>
    </source>
</evidence>
<sequence>MPPPPRPPAPNTAAETVALSSSSAAFDTTGIAASSSTERWPLPRLLGAAGLLAFPNCWQACTSAASALACVRRLPPPLTMHRDRLL</sequence>
<dbReference type="EMBL" id="SPHZ02000010">
    <property type="protein sequence ID" value="KAF0897001.1"/>
    <property type="molecule type" value="Genomic_DNA"/>
</dbReference>